<dbReference type="InterPro" id="IPR015943">
    <property type="entry name" value="WD40/YVTN_repeat-like_dom_sf"/>
</dbReference>
<dbReference type="PANTHER" id="PTHR47199">
    <property type="entry name" value="PHOTOSYSTEM II STABILITY/ASSEMBLY FACTOR HCF136, CHLOROPLASTIC"/>
    <property type="match status" value="1"/>
</dbReference>
<evidence type="ECO:0000313" key="1">
    <source>
        <dbReference type="EMBL" id="GAL86398.1"/>
    </source>
</evidence>
<dbReference type="SUPFAM" id="SSF110296">
    <property type="entry name" value="Oligoxyloglucan reducing end-specific cellobiohydrolase"/>
    <property type="match status" value="2"/>
</dbReference>
<sequence length="4017" mass="430559">MDGKAEIHKDGKLVVLDNGGTCVTPEISSYSCGTPVSGAIVSNATSGLVEIPDGKTLYLTSPSFNGSVRFLGTNTLVVCGGATITNFEMNNNSKPITIIINGQATLTSQNINLDYQSVLKNYGNLSITNTIGFNGKLFNHGFLAATQTLNINANTGQFYNAGRVQVGGSFNNYNTATNGGTMEISGDFNNNGGSGFINLCNINVGNSFSNSTTIENYGKITVGNLTNITGGKLYKGFSNSLLATKDITIDGIVEGVGSSCSAVKVSRTTTINGSGIVKGAADLCDANGIETISSGSIQGGATTNCSCNATGAGSGVSGTITWSSGTPTLGGSTVTGLSANTYNVSVNLQGCSAVNQQFTIPTPNKIMATVSVNGGTATVSTPTGGNPGQFYYDWRLVSSTEITTTTTGSKNFSTPGNYTVTVRDNKGCTGDPLPFTIVGQGNTCNFTVVTTPVTCNGGNDGKVVVYKDGVPLEVPSNPGGGSGGSSDIPTGNPGSCMSQAVSSYSCSSIPSGAVNYSQNSGTVSITAGQTVYITSPSFTGDLSVAGGTLIVCGNATIQNFNYSGTPGTFTLIVNGTAKLNAPNLNLLANSTVKNYGILTTSSIGFNGALENHGTLTVNGDLSFNTSANSYLNTGTITVTGNFNNKFTTINGGTFNVKGIFNNNEPTSLFRNYCKLFVDGSLNNNKDIENKGYIVVATSTATFNSNSVYKGYAGSVLYALNFINNGLIDGLESCASIRVKQNTNLTGSSIIKGNTFLCDANGVETGSGQILLPAALNCSCGGTSTTTSSSPVVWTGYPNASGNTNSNLTAGTNTVVINWPGCSQTTLTYTITQPSTAITATVSVSGGTAAVSTPTGGNGGQYKYKWSDGTITNVGSRNYTTKGNYSVRVLDSKNCEGPELPFSINNIVETECNIIVSYQVNEKVLIKIECPDTSCKYRIKTSDGNLLPYSSLINRPCKDSVITSVNCNGDIIQTGIKGSGRCVPFCNPATDPNCPCNLATDPGCNPQCNPTVDPDCPCLAGLDPNCQGCDLTDPLNCPCDPNSANCPPCDPSKDAGCPTLGATYQAYPEKCGTKPYVVLTITGGSGNYTVVNKNNKDSRGSGSSPITMYNMAEGKSKLIITDNVSKVSREIIVKVDPAPKSTMSVTTTANAGSECKNQLSINITNAVSGPYRLDLGCCIPSSLENLTATSGNLQLGPYTIPNNIGDGPFMVKITDSYCNTYSDLVTPCNIVCNTPESNNYQPQFTKVKPSYKGKTDGSITLNNLPAHVTAYWTGTNIYSPVQGTTLSYIGEGSYSLLLVNNVTKCTYYYSPVDEKLEDGPSNSVRFTLVAGCNYEAKLSKVNDDGSANATPVAEPVSYTWYNPANNSPVGFGKQINISAIATSLSLDNLNLVTIDGQGNTTSFPFEIPNSCKPPTVCNAEIKYKFTDPLCYDGTTGSITINSIPANYNIVWADPALQATGANASTKTGLKGGRYSLSVIPNSSTCKTETVDIILDNPPSLEISKEDLSTGGVKIIVSKGKKDYHIVWTDNNQDIAERTDLVPGTSYTVNVTDANNCPGTFTFVYNPCAVSKPEPFVVLKGTTATVVNSSGMAPFTYNWKGGDIFDRSLKSQDKLLSGIYEVVVTDKRGCKDSVEFNSNKCGQTINVSVTTQDTRSDLCNGQAALSLSGITNYDGYVILWDKTPLDDYLKYQNLDVLKNQSTVKFQNACAGKHTVAVVTPEGCAVESPFEVKYTTVPPTDCSTNPLAITNLNGTSFTRACYSESFNVKFYVSGGTQKYTYDWSVVGAGGTTRTFSSQNPGLDNPDPGTYTVKVTDKNLCTVTGTYTVTGPSNELTFTQQSQSPVCAGSNGTLTLNISGGVPPYKVTWADATITNTSTGIVNKQLVAGVLQSFTVSDSKNCTKPGDVFINDTPFEGKIYYNRLEFCPGKDPVSLTAANISAYTFQWAGAGINANNQYESQVKVKTAGVVNLVYTPKQGSACTLPFTKSVTISERSAEDCKPSNIMCDVVDIEVPGIITVNQCNVTIKNVDTSNVEAAYYAYIQEAKKKFVNDYIASVMDGLQEELTIDYSDSEQHYTLYYYDQAGNLVRTVPPAGVKPLSESATAGIISDLKDNKVPNVYTDHTLATTYKYNSLNQLVTQDMPDHSRQDLWETNPSLTLPNGYTVGAVDYVTAQKGLLFANSSSETKLYKTTDTGKEWTANLGLEFGDILDINTVTGASPAYFAVGKNGLFIKGTNNGSEWTLFSSPTSLDLIDVYFTTSTAGRIMAGDGTIWTTTDGGVSWSSPNIALKNTNIVTITDVWNDNNQILVTGTKGGVSVLYMSADGGGTFNIQEFGAGPYSAIALEGQNIYITGANGIILKVADGKFTVWNSSNVQKQFKQLIMKSGNYTALMTDAGNPQGNVYTSTDGKSWTAVTSGNDILRISDLNGTMVSAVSNSGNYGNSNNWSSFGTVTVTNNIASPGTTQLNNITRSVYVAGTLFTNNNSPVSDREVILASSLAYRTGTNSWQKIDITGYSGYTTRSLIVNATHDWLLLDGNNNLYRTKLNTGTVPNNTLILTNSNNAVLTNVYEIYKTSDGIYALKTDNTIVKLTLNSDGTVTAVYQFTLPSGVNVYMLSDMSITVASTGGVDALATFTDGSTYQRLAGGSWVNKAYAVQPTNLLTSTSSGNLTMYTGGDNSELFKKASQDNNNFQWSYQKVISSTPVKIKDSYLDAGTLRLATDAGMKTYNAATFALTSESGVSGTINEAYNNVAVTESGSIYVRNGSGTWQGSNPDPLNAPIREVSVNLAAGTKNIYYYQGGGWSKALPIKVQPITAMAQGNKLIAVGNQGTVLVSSDLGETWQPKPVGSTQNLSAVAASGEKAVAGSVNGSIFYSTNAGNTWTPVSNPPGTGEVRSIVITGTKVWMIKGKSLLYSNDMSNYSIALTATEELYGVHVDADGYGYVAGNAGTAYRLQPVGTYTTDQKTQASCSTPATEPSNLLAGSLSYLKICNDADITDDKGTGMPGRSLRSVSFTDRLTGYITGTFGLVMKTVDGGYRWMPEGTGSGTQTPIVALADAQNGTVVNGNGEVTMLRDRAQQLGSRFWYDELGRLVLSQNSKQYNIENYLSEKQYEGVAQTLSTMTSSDEKTRAYSYTLYDKIGRIVEVGELITKATFSTPKHESQVEYNAIELTFLTSGVKQQITSTYYDEVVYENILKGFEQQNLRPRVASVTYSDRDVTDENGLRVYDRATHYSYDVHGNVKALVQEIKSGGTLVAKRMDYEYDLVSGKVNYVYYQKAQNDQLIHKYEYDGDNRITQVSTSTDGVNWVKEVEYDYYAHGPLALAKIGKDNVETQTYAYTLQGWIKGVKGDQFSYALGYYDQNGKKDYSAIGGGDQGLQATPVALNDQGKNTSLYNGNIATWTSLNKEVNYSTVSGQRVYQAWTQQFEYDQLNRIKSGKTPGNDAYKNTYAYDANGNITNLNRYNESGVQFDQLSYNYENKKAGYLANTNKLRSVSDLPSMTGIHTSDIDNQGTDNYEYDEIGNLNKDVQEQIKNIEWTVYGKIKSVTRETGSSKSNLSFEYDASGNRTVKIVTDNAGNVTKTFYIRDAQGNVMSTYEIPSAGSLTLDEQYIYGSARLGVLRNEKRSYELTDHLGNVRSVVGELRDVNNQVEVISATDYYPFGMIAKTYNSNNYRYGFSGKEKDDEVKGGGNSYDYGARMYDPRVIRWQSLDPRIYLFDYQSGYISMSNNPINRIDPSGMGDYYSKEGKHLGNDGKEDDKAYVTSPEEVNKNTKNKVTNWENVAQSKVTTLLSVTNTTLKNFAATVYAESGGPKEESFAIASATVNYGNSSGKTISSLVDSKNSYSYGAKLYEYDDLDADPAKQRYGMMAAINALTGGHDYSNGAIYWDGRDVLLKGLSHYRYQKETFGDRKGIFVPSNLMNKLLKLELNIMTEYANKGNTYKEKGKSKLFNANWTIVGKLYDNQMSQLTNTNKSGSLWGVTAIHGNSIFYSEIPASVKDETTKQTNAIDNAELQKVLDALH</sequence>
<proteinExistence type="predicted"/>
<dbReference type="Proteomes" id="UP000030185">
    <property type="component" value="Unassembled WGS sequence"/>
</dbReference>
<comment type="caution">
    <text evidence="1">The sequence shown here is derived from an EMBL/GenBank/DDBJ whole genome shotgun (WGS) entry which is preliminary data.</text>
</comment>
<name>A0A098LJU4_9BACT</name>
<dbReference type="EMBL" id="BBLT01000007">
    <property type="protein sequence ID" value="GAL86398.1"/>
    <property type="molecule type" value="Genomic_DNA"/>
</dbReference>
<dbReference type="PANTHER" id="PTHR47199:SF2">
    <property type="entry name" value="PHOTOSYSTEM II STABILITY_ASSEMBLY FACTOR HCF136, CHLOROPLASTIC"/>
    <property type="match status" value="1"/>
</dbReference>
<dbReference type="Gene3D" id="2.130.10.10">
    <property type="entry name" value="YVTN repeat-like/Quinoprotein amine dehydrogenase"/>
    <property type="match status" value="2"/>
</dbReference>
<dbReference type="eggNOG" id="COG3210">
    <property type="taxonomic scope" value="Bacteria"/>
</dbReference>
<evidence type="ECO:0000313" key="2">
    <source>
        <dbReference type="Proteomes" id="UP000030185"/>
    </source>
</evidence>
<accession>A0A098LJU4</accession>
<keyword evidence="2" id="KW-1185">Reference proteome</keyword>
<reference evidence="1 2" key="1">
    <citation type="submission" date="2014-09" db="EMBL/GenBank/DDBJ databases">
        <title>Sporocytophaga myxococcoides PG-01 genome sequencing.</title>
        <authorList>
            <person name="Liu L."/>
            <person name="Gao P.J."/>
            <person name="Chen G.J."/>
            <person name="Wang L.S."/>
        </authorList>
    </citation>
    <scope>NUCLEOTIDE SEQUENCE [LARGE SCALE GENOMIC DNA]</scope>
    <source>
        <strain evidence="1 2">PG-01</strain>
    </source>
</reference>
<dbReference type="Gene3D" id="2.180.10.10">
    <property type="entry name" value="RHS repeat-associated core"/>
    <property type="match status" value="1"/>
</dbReference>
<dbReference type="NCBIfam" id="TIGR03696">
    <property type="entry name" value="Rhs_assc_core"/>
    <property type="match status" value="1"/>
</dbReference>
<dbReference type="eggNOG" id="COG3209">
    <property type="taxonomic scope" value="Bacteria"/>
</dbReference>
<protein>
    <submittedName>
        <fullName evidence="1">Rhs family-like protein</fullName>
    </submittedName>
</protein>
<gene>
    <name evidence="1" type="ORF">MYP_3627</name>
</gene>
<dbReference type="STRING" id="153721.MYP_3627"/>
<organism evidence="1 2">
    <name type="scientific">Sporocytophaga myxococcoides</name>
    <dbReference type="NCBI Taxonomy" id="153721"/>
    <lineage>
        <taxon>Bacteria</taxon>
        <taxon>Pseudomonadati</taxon>
        <taxon>Bacteroidota</taxon>
        <taxon>Cytophagia</taxon>
        <taxon>Cytophagales</taxon>
        <taxon>Cytophagaceae</taxon>
        <taxon>Sporocytophaga</taxon>
    </lineage>
</organism>
<dbReference type="eggNOG" id="COG4447">
    <property type="taxonomic scope" value="Bacteria"/>
</dbReference>
<dbReference type="InterPro" id="IPR022385">
    <property type="entry name" value="Rhs_assc_core"/>
</dbReference>